<evidence type="ECO:0000313" key="1">
    <source>
        <dbReference type="EMBL" id="EIM78460.1"/>
    </source>
</evidence>
<keyword evidence="2" id="KW-1185">Reference proteome</keyword>
<dbReference type="SMART" id="SM01234">
    <property type="entry name" value="Haemolytic"/>
    <property type="match status" value="1"/>
</dbReference>
<dbReference type="Pfam" id="PF01809">
    <property type="entry name" value="YidD"/>
    <property type="match status" value="1"/>
</dbReference>
<gene>
    <name evidence="1" type="ORF">A3SI_02828</name>
</gene>
<sequence>MIKYLIIVPVKIYQWFISPVLGPNCRHSPTCSHYMLGAVEEWGPFVGLGWGLSVSLAAIHGVLQGMILCRKTLKKEVTLSFYLRAVKYLV</sequence>
<dbReference type="Proteomes" id="UP000005551">
    <property type="component" value="Unassembled WGS sequence"/>
</dbReference>
<dbReference type="EMBL" id="AJYA01000005">
    <property type="protein sequence ID" value="EIM78460.1"/>
    <property type="molecule type" value="Genomic_DNA"/>
</dbReference>
<accession>I5C9F8</accession>
<dbReference type="NCBIfam" id="TIGR00278">
    <property type="entry name" value="membrane protein insertion efficiency factor YidD"/>
    <property type="match status" value="1"/>
</dbReference>
<proteinExistence type="predicted"/>
<dbReference type="RefSeq" id="WP_009053462.1">
    <property type="nucleotide sequence ID" value="NZ_AJYA01000005.1"/>
</dbReference>
<dbReference type="STRING" id="1189621.A3SI_02828"/>
<evidence type="ECO:0008006" key="3">
    <source>
        <dbReference type="Google" id="ProtNLM"/>
    </source>
</evidence>
<protein>
    <recommendedName>
        <fullName evidence="3">Membrane protein insertion efficiency factor</fullName>
    </recommendedName>
</protein>
<dbReference type="AlphaFoldDB" id="I5C9F8"/>
<reference evidence="1 2" key="1">
    <citation type="submission" date="2012-05" db="EMBL/GenBank/DDBJ databases">
        <title>Genome sequence of Nitritalea halalkaliphila LW7.</title>
        <authorList>
            <person name="Jangir P.K."/>
            <person name="Singh A."/>
            <person name="Shivaji S."/>
            <person name="Sharma R."/>
        </authorList>
    </citation>
    <scope>NUCLEOTIDE SEQUENCE [LARGE SCALE GENOMIC DNA]</scope>
    <source>
        <strain evidence="1 2">LW7</strain>
    </source>
</reference>
<name>I5C9F8_9BACT</name>
<organism evidence="1 2">
    <name type="scientific">Nitritalea halalkaliphila LW7</name>
    <dbReference type="NCBI Taxonomy" id="1189621"/>
    <lineage>
        <taxon>Bacteria</taxon>
        <taxon>Pseudomonadati</taxon>
        <taxon>Bacteroidota</taxon>
        <taxon>Cytophagia</taxon>
        <taxon>Cytophagales</taxon>
        <taxon>Cyclobacteriaceae</taxon>
        <taxon>Nitritalea</taxon>
    </lineage>
</organism>
<evidence type="ECO:0000313" key="2">
    <source>
        <dbReference type="Proteomes" id="UP000005551"/>
    </source>
</evidence>
<dbReference type="InterPro" id="IPR002696">
    <property type="entry name" value="Membr_insert_effic_factor_YidD"/>
</dbReference>
<comment type="caution">
    <text evidence="1">The sequence shown here is derived from an EMBL/GenBank/DDBJ whole genome shotgun (WGS) entry which is preliminary data.</text>
</comment>